<keyword evidence="3" id="KW-1185">Reference proteome</keyword>
<feature type="transmembrane region" description="Helical" evidence="1">
    <location>
        <begin position="195"/>
        <end position="215"/>
    </location>
</feature>
<evidence type="ECO:0000313" key="2">
    <source>
        <dbReference type="EMBL" id="KAK9160996.1"/>
    </source>
</evidence>
<gene>
    <name evidence="2" type="ORF">Syun_007337</name>
</gene>
<evidence type="ECO:0000256" key="1">
    <source>
        <dbReference type="SAM" id="Phobius"/>
    </source>
</evidence>
<keyword evidence="1" id="KW-0812">Transmembrane</keyword>
<organism evidence="2 3">
    <name type="scientific">Stephania yunnanensis</name>
    <dbReference type="NCBI Taxonomy" id="152371"/>
    <lineage>
        <taxon>Eukaryota</taxon>
        <taxon>Viridiplantae</taxon>
        <taxon>Streptophyta</taxon>
        <taxon>Embryophyta</taxon>
        <taxon>Tracheophyta</taxon>
        <taxon>Spermatophyta</taxon>
        <taxon>Magnoliopsida</taxon>
        <taxon>Ranunculales</taxon>
        <taxon>Menispermaceae</taxon>
        <taxon>Menispermoideae</taxon>
        <taxon>Cissampelideae</taxon>
        <taxon>Stephania</taxon>
    </lineage>
</organism>
<dbReference type="AlphaFoldDB" id="A0AAP0KYK4"/>
<accession>A0AAP0KYK4</accession>
<sequence>MPSKTPKSVSFFALNSRLSVYDSAGLSGIFGFVVTLGSLRLVAVVSFIGSQLSLSLVSPSLARWLSNSQLVSFSYTQVYEAEFVILCVGSEISAAQDKFTTSSTISFGPTDDRNMAFPSLSFPDSIVRDTPLMIYKEPHFIPTFEHLHAWATGCYYEGFSFVLEPPSMEQEKLVDSLNGLGREDDMLMKEAGKDCTSGAVSLLGFSAIFSAILLAQESIYGQMVAYMKESGEGILDGNGDLSGQRKIDEEELCSTQPTYNPEEDVSVHTLTNLKVQDVTKVEDYLIETSEECKVFQIVSEIVIALNEGEDEMNIDVNSDKPENLR</sequence>
<protein>
    <submittedName>
        <fullName evidence="2">Uncharacterized protein</fullName>
    </submittedName>
</protein>
<keyword evidence="1" id="KW-1133">Transmembrane helix</keyword>
<keyword evidence="1" id="KW-0472">Membrane</keyword>
<evidence type="ECO:0000313" key="3">
    <source>
        <dbReference type="Proteomes" id="UP001420932"/>
    </source>
</evidence>
<comment type="caution">
    <text evidence="2">The sequence shown here is derived from an EMBL/GenBank/DDBJ whole genome shotgun (WGS) entry which is preliminary data.</text>
</comment>
<name>A0AAP0KYK4_9MAGN</name>
<proteinExistence type="predicted"/>
<dbReference type="EMBL" id="JBBNAF010000003">
    <property type="protein sequence ID" value="KAK9160996.1"/>
    <property type="molecule type" value="Genomic_DNA"/>
</dbReference>
<dbReference type="Proteomes" id="UP001420932">
    <property type="component" value="Unassembled WGS sequence"/>
</dbReference>
<reference evidence="2 3" key="1">
    <citation type="submission" date="2024-01" db="EMBL/GenBank/DDBJ databases">
        <title>Genome assemblies of Stephania.</title>
        <authorList>
            <person name="Yang L."/>
        </authorList>
    </citation>
    <scope>NUCLEOTIDE SEQUENCE [LARGE SCALE GENOMIC DNA]</scope>
    <source>
        <strain evidence="2">YNDBR</strain>
        <tissue evidence="2">Leaf</tissue>
    </source>
</reference>
<feature type="transmembrane region" description="Helical" evidence="1">
    <location>
        <begin position="24"/>
        <end position="48"/>
    </location>
</feature>